<organism evidence="2 3">
    <name type="scientific">Kingella negevensis</name>
    <dbReference type="NCBI Taxonomy" id="1522312"/>
    <lineage>
        <taxon>Bacteria</taxon>
        <taxon>Pseudomonadati</taxon>
        <taxon>Pseudomonadota</taxon>
        <taxon>Betaproteobacteria</taxon>
        <taxon>Neisseriales</taxon>
        <taxon>Neisseriaceae</taxon>
        <taxon>Kingella</taxon>
    </lineage>
</organism>
<evidence type="ECO:0000313" key="3">
    <source>
        <dbReference type="Proteomes" id="UP000215450"/>
    </source>
</evidence>
<name>A0A238TEE9_9NEIS</name>
<dbReference type="InterPro" id="IPR011990">
    <property type="entry name" value="TPR-like_helical_dom_sf"/>
</dbReference>
<dbReference type="OrthoDB" id="8611739at2"/>
<evidence type="ECO:0000313" key="2">
    <source>
        <dbReference type="EMBL" id="SNB82930.1"/>
    </source>
</evidence>
<dbReference type="Proteomes" id="UP000215450">
    <property type="component" value="Unassembled WGS sequence"/>
</dbReference>
<dbReference type="STRING" id="1522312.GCA_900177895_01912"/>
<dbReference type="EMBL" id="FXUV02000068">
    <property type="protein sequence ID" value="SNB82930.1"/>
    <property type="molecule type" value="Genomic_DNA"/>
</dbReference>
<dbReference type="EMBL" id="FXUV01000065">
    <property type="protein sequence ID" value="SMQ13448.1"/>
    <property type="molecule type" value="Genomic_DNA"/>
</dbReference>
<evidence type="ECO:0000313" key="1">
    <source>
        <dbReference type="EMBL" id="SMQ13448.1"/>
    </source>
</evidence>
<reference evidence="1" key="1">
    <citation type="submission" date="2017-05" db="EMBL/GenBank/DDBJ databases">
        <authorList>
            <person name="Song R."/>
            <person name="Chenine A.L."/>
            <person name="Ruprecht R.M."/>
        </authorList>
    </citation>
    <scope>NUCLEOTIDE SEQUENCE</scope>
    <source>
        <strain evidence="1">Kingella_eburonensis</strain>
    </source>
</reference>
<evidence type="ECO:0008006" key="4">
    <source>
        <dbReference type="Google" id="ProtNLM"/>
    </source>
</evidence>
<reference evidence="2 3" key="2">
    <citation type="submission" date="2017-06" db="EMBL/GenBank/DDBJ databases">
        <authorList>
            <person name="Kim H.J."/>
            <person name="Triplett B.A."/>
        </authorList>
    </citation>
    <scope>NUCLEOTIDE SEQUENCE [LARGE SCALE GENOMIC DNA]</scope>
    <source>
        <strain evidence="2">Kingella_eburonensis</strain>
    </source>
</reference>
<dbReference type="RefSeq" id="WP_095063387.1">
    <property type="nucleotide sequence ID" value="NZ_FXUV02000068.1"/>
</dbReference>
<accession>A0A238TEE9</accession>
<keyword evidence="3" id="KW-1185">Reference proteome</keyword>
<dbReference type="AlphaFoldDB" id="A0A238TEE9"/>
<gene>
    <name evidence="1" type="ORF">KEBURONENSIS_02044</name>
    <name evidence="2" type="ORF">KEBURONENSIS_02046</name>
</gene>
<dbReference type="SUPFAM" id="SSF81901">
    <property type="entry name" value="HCP-like"/>
    <property type="match status" value="1"/>
</dbReference>
<protein>
    <recommendedName>
        <fullName evidence="4">Sel1 repeat protein</fullName>
    </recommendedName>
</protein>
<sequence>MQTPIERVPNETQIIDCMTQLVSKNTTSYSEVVQKYARLRLADFSELLKEWQNPEFAAQLGQAALPNVANAIHRSNLTPEQSQKLLAYLMQTAKQGNTTAVLYLAYLHAKGLHAPQSLQKTASYVRYAAQKGDWRATRFWAELLIASPLAARELLETDVQAAAEKWHVQQGNIAPDKIEQSCRRYYAAPAMVKFAARQRLEMAQKQGSPTAEKRLKSLTVLGELPANPPAKQFQSVENWLELQFSKNQTAQLMGGGDVTFLPENVPLLPQPEDEEPVWYKPAKYGAMFLIGLLFFTLMMKMTVPK</sequence>
<proteinExistence type="predicted"/>
<dbReference type="Gene3D" id="1.25.40.10">
    <property type="entry name" value="Tetratricopeptide repeat domain"/>
    <property type="match status" value="1"/>
</dbReference>